<dbReference type="NCBIfam" id="TIGR02970">
    <property type="entry name" value="succ_dehyd_cytB"/>
    <property type="match status" value="1"/>
</dbReference>
<dbReference type="Pfam" id="PF01127">
    <property type="entry name" value="Sdh_cyt"/>
    <property type="match status" value="1"/>
</dbReference>
<proteinExistence type="predicted"/>
<dbReference type="GO" id="GO:0031966">
    <property type="term" value="C:mitochondrial membrane"/>
    <property type="evidence" value="ECO:0007669"/>
    <property type="project" value="UniProtKB-ARBA"/>
</dbReference>
<dbReference type="RefSeq" id="XP_003954622.1">
    <property type="nucleotide sequence ID" value="XM_003954573.1"/>
</dbReference>
<dbReference type="HOGENOM" id="CLU_094691_0_0_1"/>
<feature type="transmembrane region" description="Helical" evidence="8">
    <location>
        <begin position="156"/>
        <end position="175"/>
    </location>
</feature>
<dbReference type="KEGG" id="kaf:KAFR_0A00490"/>
<keyword evidence="6" id="KW-0408">Iron</keyword>
<dbReference type="InterPro" id="IPR034804">
    <property type="entry name" value="SQR/QFR_C/D"/>
</dbReference>
<dbReference type="InterPro" id="IPR014314">
    <property type="entry name" value="Succ_DH_cytb556"/>
</dbReference>
<dbReference type="STRING" id="1071382.H2AM87"/>
<dbReference type="GO" id="GO:0006099">
    <property type="term" value="P:tricarboxylic acid cycle"/>
    <property type="evidence" value="ECO:0007669"/>
    <property type="project" value="InterPro"/>
</dbReference>
<keyword evidence="3 8" id="KW-0812">Transmembrane</keyword>
<dbReference type="PANTHER" id="PTHR10978:SF5">
    <property type="entry name" value="SUCCINATE DEHYDROGENASE CYTOCHROME B560 SUBUNIT, MITOCHONDRIAL"/>
    <property type="match status" value="1"/>
</dbReference>
<evidence type="ECO:0000256" key="5">
    <source>
        <dbReference type="ARBA" id="ARBA00022989"/>
    </source>
</evidence>
<evidence type="ECO:0000256" key="4">
    <source>
        <dbReference type="ARBA" id="ARBA00022723"/>
    </source>
</evidence>
<dbReference type="InterPro" id="IPR000701">
    <property type="entry name" value="SuccDH_FuR_B_TM-su"/>
</dbReference>
<dbReference type="InterPro" id="IPR018495">
    <property type="entry name" value="Succ_DH_cyt_bsu_CS"/>
</dbReference>
<keyword evidence="7 8" id="KW-0472">Membrane</keyword>
<reference evidence="9 10" key="1">
    <citation type="journal article" date="2011" name="Proc. Natl. Acad. Sci. U.S.A.">
        <title>Evolutionary erosion of yeast sex chromosomes by mating-type switching accidents.</title>
        <authorList>
            <person name="Gordon J.L."/>
            <person name="Armisen D."/>
            <person name="Proux-Wera E."/>
            <person name="Oheigeartaigh S.S."/>
            <person name="Byrne K.P."/>
            <person name="Wolfe K.H."/>
        </authorList>
    </citation>
    <scope>NUCLEOTIDE SEQUENCE [LARGE SCALE GENOMIC DNA]</scope>
    <source>
        <strain evidence="10">ATCC 22294 / BCRC 22015 / CBS 2517 / CECT 1963 / NBRC 1671 / NRRL Y-8276</strain>
    </source>
</reference>
<dbReference type="CDD" id="cd03499">
    <property type="entry name" value="SQR_TypeC_SdhC"/>
    <property type="match status" value="1"/>
</dbReference>
<dbReference type="EMBL" id="HE650821">
    <property type="protein sequence ID" value="CCF55487.1"/>
    <property type="molecule type" value="Genomic_DNA"/>
</dbReference>
<evidence type="ECO:0000256" key="3">
    <source>
        <dbReference type="ARBA" id="ARBA00022692"/>
    </source>
</evidence>
<dbReference type="Proteomes" id="UP000005220">
    <property type="component" value="Chromosome 1"/>
</dbReference>
<dbReference type="eggNOG" id="KOG0449">
    <property type="taxonomic scope" value="Eukaryota"/>
</dbReference>
<evidence type="ECO:0000256" key="1">
    <source>
        <dbReference type="ARBA" id="ARBA00004141"/>
    </source>
</evidence>
<comment type="subcellular location">
    <subcellularLocation>
        <location evidence="1">Membrane</location>
        <topology evidence="1">Multi-pass membrane protein</topology>
    </subcellularLocation>
</comment>
<evidence type="ECO:0000313" key="9">
    <source>
        <dbReference type="EMBL" id="CCF55487.1"/>
    </source>
</evidence>
<evidence type="ECO:0000313" key="10">
    <source>
        <dbReference type="Proteomes" id="UP000005220"/>
    </source>
</evidence>
<evidence type="ECO:0000256" key="2">
    <source>
        <dbReference type="ARBA" id="ARBA00022617"/>
    </source>
</evidence>
<keyword evidence="5 8" id="KW-1133">Transmembrane helix</keyword>
<keyword evidence="2" id="KW-0349">Heme</keyword>
<evidence type="ECO:0000256" key="7">
    <source>
        <dbReference type="ARBA" id="ARBA00023136"/>
    </source>
</evidence>
<dbReference type="Gene3D" id="1.20.1300.10">
    <property type="entry name" value="Fumarate reductase/succinate dehydrogenase, transmembrane subunit"/>
    <property type="match status" value="1"/>
</dbReference>
<dbReference type="GO" id="GO:0046872">
    <property type="term" value="F:metal ion binding"/>
    <property type="evidence" value="ECO:0007669"/>
    <property type="project" value="UniProtKB-KW"/>
</dbReference>
<dbReference type="AlphaFoldDB" id="H2AM87"/>
<accession>H2AM87</accession>
<keyword evidence="4" id="KW-0479">Metal-binding</keyword>
<evidence type="ECO:0000256" key="6">
    <source>
        <dbReference type="ARBA" id="ARBA00023004"/>
    </source>
</evidence>
<keyword evidence="10" id="KW-1185">Reference proteome</keyword>
<feature type="transmembrane region" description="Helical" evidence="8">
    <location>
        <begin position="80"/>
        <end position="101"/>
    </location>
</feature>
<dbReference type="GO" id="GO:0006121">
    <property type="term" value="P:mitochondrial electron transport, succinate to ubiquinone"/>
    <property type="evidence" value="ECO:0007669"/>
    <property type="project" value="TreeGrafter"/>
</dbReference>
<evidence type="ECO:0000256" key="8">
    <source>
        <dbReference type="SAM" id="Phobius"/>
    </source>
</evidence>
<gene>
    <name evidence="9" type="primary">KAFR0A00490</name>
    <name evidence="9" type="ORF">KAFR_0A00490</name>
</gene>
<name>H2AM87_KAZAF</name>
<dbReference type="PROSITE" id="PS01000">
    <property type="entry name" value="SDH_CYT_1"/>
    <property type="match status" value="1"/>
</dbReference>
<protein>
    <submittedName>
        <fullName evidence="9">Uncharacterized protein</fullName>
    </submittedName>
</protein>
<dbReference type="SUPFAM" id="SSF81343">
    <property type="entry name" value="Fumarate reductase respiratory complex transmembrane subunits"/>
    <property type="match status" value="1"/>
</dbReference>
<dbReference type="OrthoDB" id="588261at2759"/>
<dbReference type="PROSITE" id="PS01001">
    <property type="entry name" value="SDH_CYT_2"/>
    <property type="match status" value="1"/>
</dbReference>
<feature type="transmembrane region" description="Helical" evidence="8">
    <location>
        <begin position="122"/>
        <end position="144"/>
    </location>
</feature>
<dbReference type="GO" id="GO:0009055">
    <property type="term" value="F:electron transfer activity"/>
    <property type="evidence" value="ECO:0007669"/>
    <property type="project" value="InterPro"/>
</dbReference>
<sequence>MNVIQTSKTLTKRYLPIANSQLRILPTQHRFIVYNEKVRAPSESKELVGRRKQRPISPHLTIYEPQIPWVLSALHRITGIYLGLIFFSCTILLGVSSIFNLDISTKKMKDWYKRYIPTYASVLNRILLSYFVSFHSFNGIRHLVWDTGRQLSNQGVIRTGYVVIGLSTLVGTYLLSI</sequence>
<dbReference type="GeneID" id="13887047"/>
<organism evidence="9 10">
    <name type="scientific">Kazachstania africana (strain ATCC 22294 / BCRC 22015 / CBS 2517 / CECT 1963 / NBRC 1671 / NRRL Y-8276)</name>
    <name type="common">Yeast</name>
    <name type="synonym">Kluyveromyces africanus</name>
    <dbReference type="NCBI Taxonomy" id="1071382"/>
    <lineage>
        <taxon>Eukaryota</taxon>
        <taxon>Fungi</taxon>
        <taxon>Dikarya</taxon>
        <taxon>Ascomycota</taxon>
        <taxon>Saccharomycotina</taxon>
        <taxon>Saccharomycetes</taxon>
        <taxon>Saccharomycetales</taxon>
        <taxon>Saccharomycetaceae</taxon>
        <taxon>Kazachstania</taxon>
    </lineage>
</organism>
<dbReference type="InParanoid" id="H2AM87"/>
<dbReference type="PANTHER" id="PTHR10978">
    <property type="entry name" value="SUCCINATE DEHYDROGENASE CYTOCHROME B560 SUBUNIT"/>
    <property type="match status" value="1"/>
</dbReference>